<evidence type="ECO:0000259" key="1">
    <source>
        <dbReference type="Pfam" id="PF18299"/>
    </source>
</evidence>
<evidence type="ECO:0000313" key="3">
    <source>
        <dbReference type="Proteomes" id="UP000630887"/>
    </source>
</evidence>
<reference evidence="2 3" key="1">
    <citation type="submission" date="2021-01" db="EMBL/GenBank/DDBJ databases">
        <title>Whole genome shotgun sequence of Catellatospora coxensis NBRC 107359.</title>
        <authorList>
            <person name="Komaki H."/>
            <person name="Tamura T."/>
        </authorList>
    </citation>
    <scope>NUCLEOTIDE SEQUENCE [LARGE SCALE GENOMIC DNA]</scope>
    <source>
        <strain evidence="2 3">NBRC 107359</strain>
    </source>
</reference>
<comment type="caution">
    <text evidence="2">The sequence shown here is derived from an EMBL/GenBank/DDBJ whole genome shotgun (WGS) entry which is preliminary data.</text>
</comment>
<keyword evidence="3" id="KW-1185">Reference proteome</keyword>
<proteinExistence type="predicted"/>
<dbReference type="AlphaFoldDB" id="A0A8J3P6W0"/>
<feature type="domain" description="ATP-grasp" evidence="1">
    <location>
        <begin position="86"/>
        <end position="246"/>
    </location>
</feature>
<name>A0A8J3P6W0_9ACTN</name>
<dbReference type="InterPro" id="IPR041261">
    <property type="entry name" value="R2K_2"/>
</dbReference>
<organism evidence="2 3">
    <name type="scientific">Catellatospora coxensis</name>
    <dbReference type="NCBI Taxonomy" id="310354"/>
    <lineage>
        <taxon>Bacteria</taxon>
        <taxon>Bacillati</taxon>
        <taxon>Actinomycetota</taxon>
        <taxon>Actinomycetes</taxon>
        <taxon>Micromonosporales</taxon>
        <taxon>Micromonosporaceae</taxon>
        <taxon>Catellatospora</taxon>
    </lineage>
</organism>
<dbReference type="EMBL" id="BONI01000018">
    <property type="protein sequence ID" value="GIG05928.1"/>
    <property type="molecule type" value="Genomic_DNA"/>
</dbReference>
<dbReference type="Proteomes" id="UP000630887">
    <property type="component" value="Unassembled WGS sequence"/>
</dbReference>
<gene>
    <name evidence="2" type="ORF">Cco03nite_26280</name>
</gene>
<dbReference type="Pfam" id="PF18299">
    <property type="entry name" value="R2K_2"/>
    <property type="match status" value="1"/>
</dbReference>
<accession>A0A8J3P6W0</accession>
<dbReference type="RefSeq" id="WP_203692317.1">
    <property type="nucleotide sequence ID" value="NZ_BAAALC010000024.1"/>
</dbReference>
<evidence type="ECO:0000313" key="2">
    <source>
        <dbReference type="EMBL" id="GIG05928.1"/>
    </source>
</evidence>
<sequence>MTTTDFLVLPPRPDSTAELLAAAARRRGLAVEQLPGPVVPDRLRHTAGGRGHLYGGPVLAGAVAADLGLGLLEPDDDWLTRLPYAYTRRDITLTTLGEARWSRTPMFVKPPREKHLPAAVYADGSRLPGDERLPADTPVLVSDIVTFLAEYRLFVLDGVVHTASRYAVGGRLDPAPLDACRHREAVLGFASGLLDACADGLPSAVVVDVGLAADADRGEEHWAVVEANMAWFSTSYAADPDRVLDVVLRAAGPGTRVAARDRPFLRPAATM</sequence>
<protein>
    <recommendedName>
        <fullName evidence="1">ATP-grasp domain-containing protein</fullName>
    </recommendedName>
</protein>